<dbReference type="EMBL" id="LT546645">
    <property type="protein sequence ID" value="SAI69282.1"/>
    <property type="molecule type" value="Genomic_DNA"/>
</dbReference>
<evidence type="ECO:0000313" key="3">
    <source>
        <dbReference type="Proteomes" id="UP000076825"/>
    </source>
</evidence>
<protein>
    <submittedName>
        <fullName evidence="2">Bacterial protein of uncharacterized function (Gcw_chp)</fullName>
    </submittedName>
</protein>
<evidence type="ECO:0000256" key="1">
    <source>
        <dbReference type="SAM" id="SignalP"/>
    </source>
</evidence>
<feature type="signal peptide" evidence="1">
    <location>
        <begin position="1"/>
        <end position="24"/>
    </location>
</feature>
<name>A0A157SFN5_9BORD</name>
<gene>
    <name evidence="2" type="ORF">SAMEA3906487_01725</name>
</gene>
<dbReference type="Pfam" id="PF09694">
    <property type="entry name" value="Gcw_chp"/>
    <property type="match status" value="1"/>
</dbReference>
<evidence type="ECO:0000313" key="2">
    <source>
        <dbReference type="EMBL" id="SAI69282.1"/>
    </source>
</evidence>
<proteinExistence type="predicted"/>
<reference evidence="2" key="1">
    <citation type="submission" date="2016-04" db="EMBL/GenBank/DDBJ databases">
        <authorList>
            <consortium name="Pathogen Informatics"/>
        </authorList>
    </citation>
    <scope>NUCLEOTIDE SEQUENCE [LARGE SCALE GENOMIC DNA]</scope>
    <source>
        <strain evidence="2">H044680328</strain>
    </source>
</reference>
<dbReference type="NCBIfam" id="TIGR02001">
    <property type="entry name" value="gcw_chp"/>
    <property type="match status" value="1"/>
</dbReference>
<organism evidence="2 3">
    <name type="scientific">Bordetella trematum</name>
    <dbReference type="NCBI Taxonomy" id="123899"/>
    <lineage>
        <taxon>Bacteria</taxon>
        <taxon>Pseudomonadati</taxon>
        <taxon>Pseudomonadota</taxon>
        <taxon>Betaproteobacteria</taxon>
        <taxon>Burkholderiales</taxon>
        <taxon>Alcaligenaceae</taxon>
        <taxon>Bordetella</taxon>
    </lineage>
</organism>
<keyword evidence="1" id="KW-0732">Signal</keyword>
<dbReference type="RefSeq" id="WP_025513162.1">
    <property type="nucleotide sequence ID" value="NZ_CP016340.1"/>
</dbReference>
<sequence>MRCKSYLAVTGLALLSALPLTARAQFSGSLTLASDYVWRGASQTRERPALQGDLRYTHGSGFYASVWGSNVKYRPDNGAASEFDLAAGWSGALAEDWGADLYVQRYQYPGSDIGLNWNEVTGVLSWRERVWASASHSSNAMASKTRGSYLTLGLRQPLGQGWRLEGTLSRYLLQSRYADSYTSGSLGLAWAFKAPLEARLTLHATDSAARRLFPEMAGTRVVLSLQAGF</sequence>
<dbReference type="AlphaFoldDB" id="A0A157SFN5"/>
<dbReference type="InterPro" id="IPR010239">
    <property type="entry name" value="CHP02001"/>
</dbReference>
<dbReference type="OrthoDB" id="9793561at2"/>
<dbReference type="PATRIC" id="fig|123899.6.peg.1711"/>
<dbReference type="Proteomes" id="UP000076825">
    <property type="component" value="Chromosome 1"/>
</dbReference>
<dbReference type="eggNOG" id="ENOG5033XF8">
    <property type="taxonomic scope" value="Bacteria"/>
</dbReference>
<feature type="chain" id="PRO_5009816788" evidence="1">
    <location>
        <begin position="25"/>
        <end position="229"/>
    </location>
</feature>
<dbReference type="GeneID" id="56590991"/>
<dbReference type="STRING" id="123899.SAMEA3906487_01725"/>
<keyword evidence="3" id="KW-1185">Reference proteome</keyword>
<dbReference type="KEGG" id="btrm:SAMEA390648701725"/>
<accession>A0A157SFN5</accession>